<dbReference type="GO" id="GO:0005524">
    <property type="term" value="F:ATP binding"/>
    <property type="evidence" value="ECO:0007669"/>
    <property type="project" value="InterPro"/>
</dbReference>
<dbReference type="PRINTS" id="PR00988">
    <property type="entry name" value="URIDINKINASE"/>
</dbReference>
<dbReference type="UniPathway" id="UPA00574">
    <property type="reaction ID" value="UER00637"/>
</dbReference>
<dbReference type="InterPro" id="IPR027417">
    <property type="entry name" value="P-loop_NTPase"/>
</dbReference>
<reference evidence="7 8" key="1">
    <citation type="journal article" date="2016" name="Nat. Commun.">
        <title>Thousands of microbial genomes shed light on interconnected biogeochemical processes in an aquifer system.</title>
        <authorList>
            <person name="Anantharaman K."/>
            <person name="Brown C.T."/>
            <person name="Hug L.A."/>
            <person name="Sharon I."/>
            <person name="Castelle C.J."/>
            <person name="Probst A.J."/>
            <person name="Thomas B.C."/>
            <person name="Singh A."/>
            <person name="Wilkins M.J."/>
            <person name="Karaoz U."/>
            <person name="Brodie E.L."/>
            <person name="Williams K.H."/>
            <person name="Hubbard S.S."/>
            <person name="Banfield J.F."/>
        </authorList>
    </citation>
    <scope>NUCLEOTIDE SEQUENCE [LARGE SCALE GENOMIC DNA]</scope>
</reference>
<evidence type="ECO:0000256" key="4">
    <source>
        <dbReference type="ARBA" id="ARBA00022741"/>
    </source>
</evidence>
<dbReference type="InterPro" id="IPR006083">
    <property type="entry name" value="PRK/URK"/>
</dbReference>
<dbReference type="InterPro" id="IPR000764">
    <property type="entry name" value="Uridine_kinase-like"/>
</dbReference>
<gene>
    <name evidence="7" type="ORF">A2319_00290</name>
</gene>
<evidence type="ECO:0000256" key="5">
    <source>
        <dbReference type="ARBA" id="ARBA00022777"/>
    </source>
</evidence>
<keyword evidence="3" id="KW-0808">Transferase</keyword>
<evidence type="ECO:0000259" key="6">
    <source>
        <dbReference type="Pfam" id="PF00485"/>
    </source>
</evidence>
<evidence type="ECO:0000313" key="8">
    <source>
        <dbReference type="Proteomes" id="UP000176420"/>
    </source>
</evidence>
<dbReference type="EMBL" id="MHKI01000026">
    <property type="protein sequence ID" value="OGY85993.1"/>
    <property type="molecule type" value="Genomic_DNA"/>
</dbReference>
<dbReference type="CDD" id="cd02023">
    <property type="entry name" value="UMPK"/>
    <property type="match status" value="1"/>
</dbReference>
<evidence type="ECO:0000256" key="2">
    <source>
        <dbReference type="ARBA" id="ARBA00012137"/>
    </source>
</evidence>
<proteinExistence type="predicted"/>
<dbReference type="Gene3D" id="3.40.50.300">
    <property type="entry name" value="P-loop containing nucleotide triphosphate hydrolases"/>
    <property type="match status" value="1"/>
</dbReference>
<keyword evidence="5" id="KW-0418">Kinase</keyword>
<protein>
    <recommendedName>
        <fullName evidence="2">uridine/cytidine kinase</fullName>
        <ecNumber evidence="2">2.7.1.48</ecNumber>
    </recommendedName>
</protein>
<dbReference type="Proteomes" id="UP000176420">
    <property type="component" value="Unassembled WGS sequence"/>
</dbReference>
<dbReference type="AlphaFoldDB" id="A0A1G2B9V6"/>
<dbReference type="GO" id="GO:0044206">
    <property type="term" value="P:UMP salvage"/>
    <property type="evidence" value="ECO:0007669"/>
    <property type="project" value="UniProtKB-UniPathway"/>
</dbReference>
<feature type="domain" description="Phosphoribulokinase/uridine kinase" evidence="6">
    <location>
        <begin position="8"/>
        <end position="185"/>
    </location>
</feature>
<sequence length="216" mass="24751">MNAQTPFIVALAGGSGSGKTTLSKIITSSLPWDVTVVPLDQFYKDVTHLPMAERKKINFDVPESLDMDLACQAIYNLAHGRDTNIPVYDFAANNRSTKTQLLHPNPVILFEGMHTLFHKPLLELYDLSVFLDIDEQTRLQRKIERDIAERGRDYKSVLEMWKNYTQPMHDIYVQPTNVRADLRFTDTFTPQVIRVVTDTIQQKINLKLNVFSVMPV</sequence>
<comment type="caution">
    <text evidence="7">The sequence shown here is derived from an EMBL/GenBank/DDBJ whole genome shotgun (WGS) entry which is preliminary data.</text>
</comment>
<name>A0A1G2B9V6_9BACT</name>
<dbReference type="PANTHER" id="PTHR10285">
    <property type="entry name" value="URIDINE KINASE"/>
    <property type="match status" value="1"/>
</dbReference>
<dbReference type="GO" id="GO:0004849">
    <property type="term" value="F:uridine kinase activity"/>
    <property type="evidence" value="ECO:0007669"/>
    <property type="project" value="UniProtKB-EC"/>
</dbReference>
<dbReference type="Pfam" id="PF00485">
    <property type="entry name" value="PRK"/>
    <property type="match status" value="1"/>
</dbReference>
<dbReference type="NCBIfam" id="NF004018">
    <property type="entry name" value="PRK05480.1"/>
    <property type="match status" value="1"/>
</dbReference>
<dbReference type="EC" id="2.7.1.48" evidence="2"/>
<comment type="pathway">
    <text evidence="1">Pyrimidine metabolism; UMP biosynthesis via salvage pathway; UMP from uridine: step 1/1.</text>
</comment>
<accession>A0A1G2B9V6</accession>
<dbReference type="SUPFAM" id="SSF52540">
    <property type="entry name" value="P-loop containing nucleoside triphosphate hydrolases"/>
    <property type="match status" value="1"/>
</dbReference>
<organism evidence="7 8">
    <name type="scientific">Candidatus Kerfeldbacteria bacterium RIFOXYB2_FULL_38_14</name>
    <dbReference type="NCBI Taxonomy" id="1798547"/>
    <lineage>
        <taxon>Bacteria</taxon>
        <taxon>Candidatus Kerfeldiibacteriota</taxon>
    </lineage>
</organism>
<keyword evidence="4" id="KW-0547">Nucleotide-binding</keyword>
<evidence type="ECO:0000313" key="7">
    <source>
        <dbReference type="EMBL" id="OGY85993.1"/>
    </source>
</evidence>
<evidence type="ECO:0000256" key="1">
    <source>
        <dbReference type="ARBA" id="ARBA00004690"/>
    </source>
</evidence>
<evidence type="ECO:0000256" key="3">
    <source>
        <dbReference type="ARBA" id="ARBA00022679"/>
    </source>
</evidence>